<keyword evidence="3" id="KW-1185">Reference proteome</keyword>
<feature type="transmembrane region" description="Helical" evidence="1">
    <location>
        <begin position="12"/>
        <end position="33"/>
    </location>
</feature>
<evidence type="ECO:0000313" key="3">
    <source>
        <dbReference type="Proteomes" id="UP001371224"/>
    </source>
</evidence>
<dbReference type="Proteomes" id="UP001371224">
    <property type="component" value="Unassembled WGS sequence"/>
</dbReference>
<keyword evidence="1" id="KW-1133">Transmembrane helix</keyword>
<gene>
    <name evidence="2" type="ORF">WDU99_02195</name>
</gene>
<name>A0ABU8L8S4_9MICO</name>
<evidence type="ECO:0000256" key="1">
    <source>
        <dbReference type="SAM" id="Phobius"/>
    </source>
</evidence>
<organism evidence="2 3">
    <name type="scientific">Microbacterium bandirmense</name>
    <dbReference type="NCBI Taxonomy" id="3122050"/>
    <lineage>
        <taxon>Bacteria</taxon>
        <taxon>Bacillati</taxon>
        <taxon>Actinomycetota</taxon>
        <taxon>Actinomycetes</taxon>
        <taxon>Micrococcales</taxon>
        <taxon>Microbacteriaceae</taxon>
        <taxon>Microbacterium</taxon>
    </lineage>
</organism>
<sequence>MNPLRLIRDDWPLAVLAAVLLLCGLLLAVAAWARRRERRGDWGPGLVGIRTDLDGYSPADMRATVNRTPVDDPQERWLLGLAAPFVEPVGLLHDRWSLVPAFCSDAWKRHLAVVAERWGVTRADAWKRETARAEQHLADAADPLAVWTLSSFAMLLRLGVALRHTSGTRARERLRVAAAPLRERHSDWLGFADDWIAAAEIARPGRTAELRADVRTLFAEDGPWHDPGWP</sequence>
<dbReference type="RefSeq" id="WP_337330806.1">
    <property type="nucleotide sequence ID" value="NZ_JBBDGM010000002.1"/>
</dbReference>
<evidence type="ECO:0000313" key="2">
    <source>
        <dbReference type="EMBL" id="MEJ1087123.1"/>
    </source>
</evidence>
<proteinExistence type="predicted"/>
<comment type="caution">
    <text evidence="2">The sequence shown here is derived from an EMBL/GenBank/DDBJ whole genome shotgun (WGS) entry which is preliminary data.</text>
</comment>
<protein>
    <recommendedName>
        <fullName evidence="4">DUF1266 domain-containing protein</fullName>
    </recommendedName>
</protein>
<accession>A0ABU8L8S4</accession>
<dbReference type="EMBL" id="JBBDGM010000002">
    <property type="protein sequence ID" value="MEJ1087123.1"/>
    <property type="molecule type" value="Genomic_DNA"/>
</dbReference>
<evidence type="ECO:0008006" key="4">
    <source>
        <dbReference type="Google" id="ProtNLM"/>
    </source>
</evidence>
<keyword evidence="1" id="KW-0472">Membrane</keyword>
<reference evidence="2 3" key="1">
    <citation type="submission" date="2024-02" db="EMBL/GenBank/DDBJ databases">
        <authorList>
            <person name="Saticioglu I.B."/>
        </authorList>
    </citation>
    <scope>NUCLEOTIDE SEQUENCE [LARGE SCALE GENOMIC DNA]</scope>
    <source>
        <strain evidence="2 3">Mu-80</strain>
    </source>
</reference>
<keyword evidence="1" id="KW-0812">Transmembrane</keyword>